<proteinExistence type="predicted"/>
<sequence length="58" mass="6313">MTASECIVVCVITAAQLYRKNSLLLRGKGLYAVAASRCKNKNQSSVYNIVRTLGPLKP</sequence>
<protein>
    <submittedName>
        <fullName evidence="1">Uncharacterized protein</fullName>
    </submittedName>
</protein>
<evidence type="ECO:0000313" key="1">
    <source>
        <dbReference type="EMBL" id="JAH85652.1"/>
    </source>
</evidence>
<reference evidence="1" key="2">
    <citation type="journal article" date="2015" name="Fish Shellfish Immunol.">
        <title>Early steps in the European eel (Anguilla anguilla)-Vibrio vulnificus interaction in the gills: Role of the RtxA13 toxin.</title>
        <authorList>
            <person name="Callol A."/>
            <person name="Pajuelo D."/>
            <person name="Ebbesson L."/>
            <person name="Teles M."/>
            <person name="MacKenzie S."/>
            <person name="Amaro C."/>
        </authorList>
    </citation>
    <scope>NUCLEOTIDE SEQUENCE</scope>
</reference>
<dbReference type="EMBL" id="GBXM01022925">
    <property type="protein sequence ID" value="JAH85652.1"/>
    <property type="molecule type" value="Transcribed_RNA"/>
</dbReference>
<name>A0A0E9W5K5_ANGAN</name>
<dbReference type="AlphaFoldDB" id="A0A0E9W5K5"/>
<reference evidence="1" key="1">
    <citation type="submission" date="2014-11" db="EMBL/GenBank/DDBJ databases">
        <authorList>
            <person name="Amaro Gonzalez C."/>
        </authorList>
    </citation>
    <scope>NUCLEOTIDE SEQUENCE</scope>
</reference>
<accession>A0A0E9W5K5</accession>
<organism evidence="1">
    <name type="scientific">Anguilla anguilla</name>
    <name type="common">European freshwater eel</name>
    <name type="synonym">Muraena anguilla</name>
    <dbReference type="NCBI Taxonomy" id="7936"/>
    <lineage>
        <taxon>Eukaryota</taxon>
        <taxon>Metazoa</taxon>
        <taxon>Chordata</taxon>
        <taxon>Craniata</taxon>
        <taxon>Vertebrata</taxon>
        <taxon>Euteleostomi</taxon>
        <taxon>Actinopterygii</taxon>
        <taxon>Neopterygii</taxon>
        <taxon>Teleostei</taxon>
        <taxon>Anguilliformes</taxon>
        <taxon>Anguillidae</taxon>
        <taxon>Anguilla</taxon>
    </lineage>
</organism>